<dbReference type="EMBL" id="ATMH01006868">
    <property type="protein sequence ID" value="EPY25050.1"/>
    <property type="molecule type" value="Genomic_DNA"/>
</dbReference>
<reference evidence="1 2" key="1">
    <citation type="journal article" date="2013" name="PLoS ONE">
        <title>Predicting the Proteins of Angomonas deanei, Strigomonas culicis and Their Respective Endosymbionts Reveals New Aspects of the Trypanosomatidae Family.</title>
        <authorList>
            <person name="Motta M.C."/>
            <person name="Martins A.C."/>
            <person name="de Souza S.S."/>
            <person name="Catta-Preta C.M."/>
            <person name="Silva R."/>
            <person name="Klein C.C."/>
            <person name="de Almeida L.G."/>
            <person name="de Lima Cunha O."/>
            <person name="Ciapina L.P."/>
            <person name="Brocchi M."/>
            <person name="Colabardini A.C."/>
            <person name="de Araujo Lima B."/>
            <person name="Machado C.R."/>
            <person name="de Almeida Soares C.M."/>
            <person name="Probst C.M."/>
            <person name="de Menezes C.B."/>
            <person name="Thompson C.E."/>
            <person name="Bartholomeu D.C."/>
            <person name="Gradia D.F."/>
            <person name="Pavoni D.P."/>
            <person name="Grisard E.C."/>
            <person name="Fantinatti-Garboggini F."/>
            <person name="Marchini F.K."/>
            <person name="Rodrigues-Luiz G.F."/>
            <person name="Wagner G."/>
            <person name="Goldman G.H."/>
            <person name="Fietto J.L."/>
            <person name="Elias M.C."/>
            <person name="Goldman M.H."/>
            <person name="Sagot M.F."/>
            <person name="Pereira M."/>
            <person name="Stoco P.H."/>
            <person name="de Mendonca-Neto R.P."/>
            <person name="Teixeira S.M."/>
            <person name="Maciel T.E."/>
            <person name="de Oliveira Mendes T.A."/>
            <person name="Urmenyi T.P."/>
            <person name="de Souza W."/>
            <person name="Schenkman S."/>
            <person name="de Vasconcelos A.T."/>
        </authorList>
    </citation>
    <scope>NUCLEOTIDE SEQUENCE [LARGE SCALE GENOMIC DNA]</scope>
</reference>
<dbReference type="AlphaFoldDB" id="S9VP14"/>
<evidence type="ECO:0000313" key="1">
    <source>
        <dbReference type="EMBL" id="EPY25050.1"/>
    </source>
</evidence>
<organism evidence="1 2">
    <name type="scientific">Strigomonas culicis</name>
    <dbReference type="NCBI Taxonomy" id="28005"/>
    <lineage>
        <taxon>Eukaryota</taxon>
        <taxon>Discoba</taxon>
        <taxon>Euglenozoa</taxon>
        <taxon>Kinetoplastea</taxon>
        <taxon>Metakinetoplastina</taxon>
        <taxon>Trypanosomatida</taxon>
        <taxon>Trypanosomatidae</taxon>
        <taxon>Strigomonadinae</taxon>
        <taxon>Strigomonas</taxon>
    </lineage>
</organism>
<comment type="caution">
    <text evidence="1">The sequence shown here is derived from an EMBL/GenBank/DDBJ whole genome shotgun (WGS) entry which is preliminary data.</text>
</comment>
<evidence type="ECO:0000313" key="2">
    <source>
        <dbReference type="Proteomes" id="UP000015354"/>
    </source>
</evidence>
<proteinExistence type="predicted"/>
<keyword evidence="2" id="KW-1185">Reference proteome</keyword>
<dbReference type="Proteomes" id="UP000015354">
    <property type="component" value="Unassembled WGS sequence"/>
</dbReference>
<protein>
    <submittedName>
        <fullName evidence="1">Uncharacterized protein</fullName>
    </submittedName>
</protein>
<sequence>MQVAQVGEGRLGCTGDVADLHQVLQAAVHILPVLDLHGVIQQRGDHVHVAEHARVFEMLGEELQAAPVAQDEGERAAVRDGALRARRDEVQHALPAVLRHERPQRRHVRAGEAHLPQQLHRDVPALPRQRDVHEVAARDGREGHAVHELLLPFLAGVPQQHRARLRDGDLLRRRRHAGAADGRADRLAVALVERAPEHAPLDLLRRLPLQNGGEPHLFVEALLHVIDADPGRVHDRLQQVKRVRRWRMVRMPLVDFERPKPVPGLQRRVERFGQRGRLPHAITSPPFAEHVCVPHLQRRMCRVSQ</sequence>
<name>S9VP14_9TRYP</name>
<accession>S9VP14</accession>
<gene>
    <name evidence="1" type="ORF">STCU_06868</name>
</gene>